<name>A0ABS4TWR9_9PSEU</name>
<dbReference type="PANTHER" id="PTHR46696">
    <property type="entry name" value="P450, PUTATIVE (EUROFUNG)-RELATED"/>
    <property type="match status" value="1"/>
</dbReference>
<accession>A0ABS4TWR9</accession>
<dbReference type="PROSITE" id="PS51257">
    <property type="entry name" value="PROKAR_LIPOPROTEIN"/>
    <property type="match status" value="1"/>
</dbReference>
<organism evidence="4 5">
    <name type="scientific">Kibdelosporangium banguiense</name>
    <dbReference type="NCBI Taxonomy" id="1365924"/>
    <lineage>
        <taxon>Bacteria</taxon>
        <taxon>Bacillati</taxon>
        <taxon>Actinomycetota</taxon>
        <taxon>Actinomycetes</taxon>
        <taxon>Pseudonocardiales</taxon>
        <taxon>Pseudonocardiaceae</taxon>
        <taxon>Kibdelosporangium</taxon>
    </lineage>
</organism>
<keyword evidence="5" id="KW-1185">Reference proteome</keyword>
<comment type="caution">
    <text evidence="4">The sequence shown here is derived from an EMBL/GenBank/DDBJ whole genome shotgun (WGS) entry which is preliminary data.</text>
</comment>
<feature type="region of interest" description="Disordered" evidence="3">
    <location>
        <begin position="1"/>
        <end position="24"/>
    </location>
</feature>
<reference evidence="4 5" key="1">
    <citation type="submission" date="2021-03" db="EMBL/GenBank/DDBJ databases">
        <title>Sequencing the genomes of 1000 actinobacteria strains.</title>
        <authorList>
            <person name="Klenk H.-P."/>
        </authorList>
    </citation>
    <scope>NUCLEOTIDE SEQUENCE [LARGE SCALE GENOMIC DNA]</scope>
    <source>
        <strain evidence="4 5">DSM 46670</strain>
    </source>
</reference>
<dbReference type="PRINTS" id="PR00359">
    <property type="entry name" value="BP450"/>
</dbReference>
<gene>
    <name evidence="4" type="ORF">JOF56_009246</name>
</gene>
<keyword evidence="2" id="KW-0560">Oxidoreductase</keyword>
<comment type="similarity">
    <text evidence="1 2">Belongs to the cytochrome P450 family.</text>
</comment>
<keyword evidence="2" id="KW-0503">Monooxygenase</keyword>
<keyword evidence="2" id="KW-0349">Heme</keyword>
<dbReference type="Proteomes" id="UP001519332">
    <property type="component" value="Unassembled WGS sequence"/>
</dbReference>
<dbReference type="Gene3D" id="1.10.630.10">
    <property type="entry name" value="Cytochrome P450"/>
    <property type="match status" value="1"/>
</dbReference>
<evidence type="ECO:0000256" key="2">
    <source>
        <dbReference type="RuleBase" id="RU000461"/>
    </source>
</evidence>
<dbReference type="EMBL" id="JAGINW010000001">
    <property type="protein sequence ID" value="MBP2328861.1"/>
    <property type="molecule type" value="Genomic_DNA"/>
</dbReference>
<protein>
    <submittedName>
        <fullName evidence="4">Cytochrome P450</fullName>
    </submittedName>
</protein>
<dbReference type="Pfam" id="PF00067">
    <property type="entry name" value="p450"/>
    <property type="match status" value="1"/>
</dbReference>
<dbReference type="PANTHER" id="PTHR46696:SF6">
    <property type="entry name" value="P450, PUTATIVE (EUROFUNG)-RELATED"/>
    <property type="match status" value="1"/>
</dbReference>
<keyword evidence="2" id="KW-0408">Iron</keyword>
<dbReference type="InterPro" id="IPR002397">
    <property type="entry name" value="Cyt_P450_B"/>
</dbReference>
<evidence type="ECO:0000313" key="4">
    <source>
        <dbReference type="EMBL" id="MBP2328861.1"/>
    </source>
</evidence>
<dbReference type="PROSITE" id="PS00086">
    <property type="entry name" value="CYTOCHROME_P450"/>
    <property type="match status" value="1"/>
</dbReference>
<sequence>MSRRSRRPAARSWHQPRWQASHCTPATGSCWPGGSCTRDEKHVTDADQFRLERDQGRHLAWGAGAHRCLGQHLARVELGVVIREVLEAMPDHRLALAPGQQIETTYGVIRGVRSLPVTWTP</sequence>
<dbReference type="SUPFAM" id="SSF48264">
    <property type="entry name" value="Cytochrome P450"/>
    <property type="match status" value="1"/>
</dbReference>
<keyword evidence="2" id="KW-0479">Metal-binding</keyword>
<proteinExistence type="inferred from homology"/>
<dbReference type="InterPro" id="IPR017972">
    <property type="entry name" value="Cyt_P450_CS"/>
</dbReference>
<evidence type="ECO:0000256" key="3">
    <source>
        <dbReference type="SAM" id="MobiDB-lite"/>
    </source>
</evidence>
<dbReference type="InterPro" id="IPR001128">
    <property type="entry name" value="Cyt_P450"/>
</dbReference>
<evidence type="ECO:0000313" key="5">
    <source>
        <dbReference type="Proteomes" id="UP001519332"/>
    </source>
</evidence>
<dbReference type="RefSeq" id="WP_245378674.1">
    <property type="nucleotide sequence ID" value="NZ_JAGINW010000001.1"/>
</dbReference>
<dbReference type="InterPro" id="IPR036396">
    <property type="entry name" value="Cyt_P450_sf"/>
</dbReference>
<evidence type="ECO:0000256" key="1">
    <source>
        <dbReference type="ARBA" id="ARBA00010617"/>
    </source>
</evidence>